<dbReference type="RefSeq" id="WP_114487787.1">
    <property type="nucleotide sequence ID" value="NZ_CBCSHM010000018.1"/>
</dbReference>
<evidence type="ECO:0000313" key="3">
    <source>
        <dbReference type="Proteomes" id="UP000253204"/>
    </source>
</evidence>
<evidence type="ECO:0008006" key="4">
    <source>
        <dbReference type="Google" id="ProtNLM"/>
    </source>
</evidence>
<proteinExistence type="predicted"/>
<keyword evidence="3" id="KW-1185">Reference proteome</keyword>
<feature type="transmembrane region" description="Helical" evidence="1">
    <location>
        <begin position="6"/>
        <end position="25"/>
    </location>
</feature>
<dbReference type="OrthoDB" id="7063780at2"/>
<keyword evidence="1" id="KW-1133">Transmembrane helix</keyword>
<evidence type="ECO:0000313" key="2">
    <source>
        <dbReference type="EMBL" id="RCV88138.1"/>
    </source>
</evidence>
<organism evidence="2 3">
    <name type="scientific">Vreelandella rituensis</name>
    <dbReference type="NCBI Taxonomy" id="2282306"/>
    <lineage>
        <taxon>Bacteria</taxon>
        <taxon>Pseudomonadati</taxon>
        <taxon>Pseudomonadota</taxon>
        <taxon>Gammaproteobacteria</taxon>
        <taxon>Oceanospirillales</taxon>
        <taxon>Halomonadaceae</taxon>
        <taxon>Vreelandella</taxon>
    </lineage>
</organism>
<evidence type="ECO:0000256" key="1">
    <source>
        <dbReference type="SAM" id="Phobius"/>
    </source>
</evidence>
<keyword evidence="1" id="KW-0812">Transmembrane</keyword>
<comment type="caution">
    <text evidence="2">The sequence shown here is derived from an EMBL/GenBank/DDBJ whole genome shotgun (WGS) entry which is preliminary data.</text>
</comment>
<dbReference type="Proteomes" id="UP000253204">
    <property type="component" value="Unassembled WGS sequence"/>
</dbReference>
<keyword evidence="1" id="KW-0472">Membrane</keyword>
<name>A0A368TU30_9GAMM</name>
<gene>
    <name evidence="2" type="ORF">DU506_15400</name>
</gene>
<sequence length="231" mass="26141">MLEVLIGSGIAFLAALCGWLLSHYWQARSYRLAVASDRAQWNAGVEEWAGRVIDTMVRMHTHFDRLNHPEAIAQSSELAISLSILVDQGRLYFPNVMRDRYGEEKQESRQGYRSAVLDPLVAAVWIARGTEPEFDVPDPKGKYGTNRNARALRLYLNAFLSLIERVLLVRSSHQNLIARLEEIGDLEGSRRLRSFLCPENEGGPVPPGHRYWLGQESGPQIPSERAIFEGR</sequence>
<protein>
    <recommendedName>
        <fullName evidence="4">DUF4760 domain-containing protein</fullName>
    </recommendedName>
</protein>
<dbReference type="AlphaFoldDB" id="A0A368TU30"/>
<accession>A0A368TU30</accession>
<dbReference type="EMBL" id="QPIJ01000042">
    <property type="protein sequence ID" value="RCV88138.1"/>
    <property type="molecule type" value="Genomic_DNA"/>
</dbReference>
<reference evidence="2 3" key="1">
    <citation type="submission" date="2018-07" db="EMBL/GenBank/DDBJ databases">
        <title>Halomonas rutogse sp. nov., isolated from Lake TangqianCo on Tibetan Plateau.</title>
        <authorList>
            <person name="Lu H."/>
            <person name="Xing P."/>
            <person name="Wu Q."/>
        </authorList>
    </citation>
    <scope>NUCLEOTIDE SEQUENCE [LARGE SCALE GENOMIC DNA]</scope>
    <source>
        <strain evidence="2 3">TQ8S</strain>
    </source>
</reference>